<dbReference type="InterPro" id="IPR000620">
    <property type="entry name" value="EamA_dom"/>
</dbReference>
<evidence type="ECO:0000313" key="4">
    <source>
        <dbReference type="EMBL" id="MVU82432.1"/>
    </source>
</evidence>
<feature type="domain" description="EamA" evidence="3">
    <location>
        <begin position="165"/>
        <end position="299"/>
    </location>
</feature>
<keyword evidence="2" id="KW-0812">Transmembrane</keyword>
<organism evidence="4 5">
    <name type="scientific">Nocardia terrae</name>
    <dbReference type="NCBI Taxonomy" id="2675851"/>
    <lineage>
        <taxon>Bacteria</taxon>
        <taxon>Bacillati</taxon>
        <taxon>Actinomycetota</taxon>
        <taxon>Actinomycetes</taxon>
        <taxon>Mycobacteriales</taxon>
        <taxon>Nocardiaceae</taxon>
        <taxon>Nocardia</taxon>
    </lineage>
</organism>
<dbReference type="EMBL" id="WRPP01000009">
    <property type="protein sequence ID" value="MVU82432.1"/>
    <property type="molecule type" value="Genomic_DNA"/>
</dbReference>
<dbReference type="Pfam" id="PF00892">
    <property type="entry name" value="EamA"/>
    <property type="match status" value="2"/>
</dbReference>
<proteinExistence type="inferred from homology"/>
<dbReference type="PANTHER" id="PTHR22911:SF79">
    <property type="entry name" value="MOBA-LIKE NTP TRANSFERASE DOMAIN-CONTAINING PROTEIN"/>
    <property type="match status" value="1"/>
</dbReference>
<feature type="transmembrane region" description="Helical" evidence="2">
    <location>
        <begin position="282"/>
        <end position="300"/>
    </location>
</feature>
<comment type="similarity">
    <text evidence="1">Belongs to the EamA transporter family.</text>
</comment>
<feature type="transmembrane region" description="Helical" evidence="2">
    <location>
        <begin position="226"/>
        <end position="245"/>
    </location>
</feature>
<evidence type="ECO:0000256" key="1">
    <source>
        <dbReference type="ARBA" id="ARBA00007362"/>
    </source>
</evidence>
<feature type="transmembrane region" description="Helical" evidence="2">
    <location>
        <begin position="257"/>
        <end position="276"/>
    </location>
</feature>
<evidence type="ECO:0000259" key="3">
    <source>
        <dbReference type="Pfam" id="PF00892"/>
    </source>
</evidence>
<keyword evidence="2" id="KW-1133">Transmembrane helix</keyword>
<evidence type="ECO:0000256" key="2">
    <source>
        <dbReference type="SAM" id="Phobius"/>
    </source>
</evidence>
<dbReference type="GO" id="GO:0016020">
    <property type="term" value="C:membrane"/>
    <property type="evidence" value="ECO:0007669"/>
    <property type="project" value="InterPro"/>
</dbReference>
<dbReference type="PANTHER" id="PTHR22911">
    <property type="entry name" value="ACYL-MALONYL CONDENSING ENZYME-RELATED"/>
    <property type="match status" value="1"/>
</dbReference>
<dbReference type="Proteomes" id="UP000466794">
    <property type="component" value="Unassembled WGS sequence"/>
</dbReference>
<feature type="transmembrane region" description="Helical" evidence="2">
    <location>
        <begin position="80"/>
        <end position="98"/>
    </location>
</feature>
<reference evidence="4 5" key="1">
    <citation type="submission" date="2019-12" db="EMBL/GenBank/DDBJ databases">
        <title>Nocardia sp. nov. ET3-3 isolated from soil.</title>
        <authorList>
            <person name="Kanchanasin P."/>
            <person name="Tanasupawat S."/>
            <person name="Yuki M."/>
            <person name="Kudo T."/>
        </authorList>
    </citation>
    <scope>NUCLEOTIDE SEQUENCE [LARGE SCALE GENOMIC DNA]</scope>
    <source>
        <strain evidence="4 5">ET3-3</strain>
    </source>
</reference>
<accession>A0A7K1V7J7</accession>
<dbReference type="AlphaFoldDB" id="A0A7K1V7J7"/>
<protein>
    <submittedName>
        <fullName evidence="4">EamA family transporter</fullName>
    </submittedName>
</protein>
<dbReference type="SUPFAM" id="SSF103481">
    <property type="entry name" value="Multidrug resistance efflux transporter EmrE"/>
    <property type="match status" value="2"/>
</dbReference>
<name>A0A7K1V7J7_9NOCA</name>
<gene>
    <name evidence="4" type="ORF">GPX89_35025</name>
</gene>
<feature type="transmembrane region" description="Helical" evidence="2">
    <location>
        <begin position="196"/>
        <end position="214"/>
    </location>
</feature>
<feature type="transmembrane region" description="Helical" evidence="2">
    <location>
        <begin position="104"/>
        <end position="123"/>
    </location>
</feature>
<feature type="transmembrane region" description="Helical" evidence="2">
    <location>
        <begin position="135"/>
        <end position="155"/>
    </location>
</feature>
<feature type="transmembrane region" description="Helical" evidence="2">
    <location>
        <begin position="47"/>
        <end position="68"/>
    </location>
</feature>
<dbReference type="InterPro" id="IPR037185">
    <property type="entry name" value="EmrE-like"/>
</dbReference>
<dbReference type="RefSeq" id="WP_198347739.1">
    <property type="nucleotide sequence ID" value="NZ_WRPP01000009.1"/>
</dbReference>
<evidence type="ECO:0000313" key="5">
    <source>
        <dbReference type="Proteomes" id="UP000466794"/>
    </source>
</evidence>
<comment type="caution">
    <text evidence="4">The sequence shown here is derived from an EMBL/GenBank/DDBJ whole genome shotgun (WGS) entry which is preliminary data.</text>
</comment>
<keyword evidence="5" id="KW-1185">Reference proteome</keyword>
<sequence length="304" mass="30754">MSNHTSTLAPARPHSASWRGSAPILAASVLWGSTGTTASFAPAGTPAAAIGSAGLALGGLLLYATGRGNRLRPTASERRLLLLGALAVAGYPLTFYPAVSRTGVAVATVIALGSAPVFAGLLAWATGRGRPTRRWCLATVLAVTGCALLVVGPQLSASTTRIDGFGVVLAAAGGLTYAVYSLVGGTLIARGHASNTVMGTMFGLAALVVVPVVLTDNPAWLITPRGAAVALHLALFTTFLAYRLFGYGLRHTTVETATALTLAEPAVAALLGVTIVGERLPVLSWSGLAVLAIGLALLTLPAER</sequence>
<feature type="domain" description="EamA" evidence="3">
    <location>
        <begin position="24"/>
        <end position="150"/>
    </location>
</feature>
<keyword evidence="2" id="KW-0472">Membrane</keyword>
<feature type="transmembrane region" description="Helical" evidence="2">
    <location>
        <begin position="167"/>
        <end position="189"/>
    </location>
</feature>